<dbReference type="Proteomes" id="UP000046122">
    <property type="component" value="Unassembled WGS sequence"/>
</dbReference>
<dbReference type="GO" id="GO:0000731">
    <property type="term" value="P:DNA synthesis involved in DNA repair"/>
    <property type="evidence" value="ECO:0007669"/>
    <property type="project" value="TreeGrafter"/>
</dbReference>
<accession>A0A090FWV8</accession>
<evidence type="ECO:0000313" key="2">
    <source>
        <dbReference type="EMBL" id="CDX51547.1"/>
    </source>
</evidence>
<feature type="coiled-coil region" evidence="1">
    <location>
        <begin position="235"/>
        <end position="269"/>
    </location>
</feature>
<reference evidence="2 3" key="1">
    <citation type="submission" date="2014-08" db="EMBL/GenBank/DDBJ databases">
        <authorList>
            <person name="Moulin Lionel"/>
        </authorList>
    </citation>
    <scope>NUCLEOTIDE SEQUENCE [LARGE SCALE GENOMIC DNA]</scope>
</reference>
<dbReference type="InterPro" id="IPR027417">
    <property type="entry name" value="P-loop_NTPase"/>
</dbReference>
<sequence length="1144" mass="129211">MMELRRIVLVNWHMMVRADLDLAGDVAILGQNRSGKSTIIDLIQAILAGGSSRLYRFNRSAGESNGRSDRTLGGYCLGQLNEDTFLRNQARSHIALVFEHPERRRMPVSLGLSIEAARGQQTEVVGHFVAEGISVDSSMLLDIGEDAPRPTMWPVVRRRLDQACGEGGGQLLTPDDAKTFIREYMRALFTGRRASDPERFVRTFVAALSFTDISSVEQFVHRYLLEPKPIDIAELRDSIRRYREIQKTIADLNRRLQALRAIRAQIEEFDRLLAEELTCRAIEKTAMLVEGFAKLLANINEHRSKSHELHVVMEEFARVEEEIERETEGLASVQRQLAATGAQGQRVILEQEIRGLERDHAGVMERLLARHLRAARAIQLLKLRDKLSVINLGELFLALERVEEASRGLAPPDWPRDPAKMDELLDAVSEAAIARAEKVADRRDDAIVWVKQLEAETAEDSKQLANAKRGQVSLNPTTSKLMEALRREGMTPRTLCEVADVVDERWRNALEALLTRDREAVIVDPEHAYRATEILRHGRDAYPGCRVVNTRKLQSRSTVPEGGTLASMIRSDDKLAMAFVVFRIGNVRLAENQDELLSGGRAVMADGAYYDGLITEMRRPDGLKIGRAAAPLMEATLRERIEQRSQLLRIHLEKKHFFEDAIRRLEDCSKPVDEKDKLEALALALGDLADRRADARRRLDRISAQVDPELLDSEKRSQALLKSLNLNRDEMIGSRESLKTKIEEVKARLGAGEQSVGSYLCLAHRRRQFRSVVTSAAQMRSLRERYRGHPAKSPARIASDMEKAADDAKQRHRELGHEIRAALGKYAIDFPDALEGYADVPIIGTVKPWVSDGIAMLEDNELIRYREQADEAADRVSRLFKTTFIHELNSRFGQLHSEMEKLSAALRTRPLHGEIYRLTELVKPEFDDLYHLAKDSETDERVLDALFGRAEPRDERHARALNQIEQLLADETFDFTVFQDYRSYFTYDLRMRDVTTGRTTSFDRRRGVASGAERQVPFYVVIGAALASAYHGVRQATAPSDLGIGLAVFDEAFSKMDGPNQRTLLDFYRAIGLQVVIAAPTEKRAVVYENLDYIIDVFRSGDVSLAESIRIKDRVREEMRAANPQHATDDELAERLGLKASAAE</sequence>
<protein>
    <submittedName>
        <fullName evidence="2">Uncharacterized protein</fullName>
    </submittedName>
</protein>
<proteinExistence type="predicted"/>
<dbReference type="EMBL" id="CCNE01000005">
    <property type="protein sequence ID" value="CDX51547.1"/>
    <property type="molecule type" value="Genomic_DNA"/>
</dbReference>
<dbReference type="Pfam" id="PF13558">
    <property type="entry name" value="SbcC_Walker_B"/>
    <property type="match status" value="1"/>
</dbReference>
<evidence type="ECO:0000313" key="3">
    <source>
        <dbReference type="Proteomes" id="UP000046122"/>
    </source>
</evidence>
<dbReference type="PANTHER" id="PTHR32182">
    <property type="entry name" value="DNA REPLICATION AND REPAIR PROTEIN RECF"/>
    <property type="match status" value="1"/>
</dbReference>
<evidence type="ECO:0000256" key="1">
    <source>
        <dbReference type="SAM" id="Coils"/>
    </source>
</evidence>
<feature type="coiled-coil region" evidence="1">
    <location>
        <begin position="316"/>
        <end position="359"/>
    </location>
</feature>
<dbReference type="PANTHER" id="PTHR32182:SF0">
    <property type="entry name" value="DNA REPLICATION AND REPAIR PROTEIN RECF"/>
    <property type="match status" value="1"/>
</dbReference>
<gene>
    <name evidence="2" type="ORF">MPL3365_130519</name>
</gene>
<name>A0A090FWV8_MESPL</name>
<dbReference type="SUPFAM" id="SSF52540">
    <property type="entry name" value="P-loop containing nucleoside triphosphate hydrolases"/>
    <property type="match status" value="1"/>
</dbReference>
<dbReference type="Pfam" id="PF13555">
    <property type="entry name" value="AAA_29"/>
    <property type="match status" value="1"/>
</dbReference>
<keyword evidence="1" id="KW-0175">Coiled coil</keyword>
<dbReference type="GO" id="GO:0006302">
    <property type="term" value="P:double-strand break repair"/>
    <property type="evidence" value="ECO:0007669"/>
    <property type="project" value="TreeGrafter"/>
</dbReference>
<dbReference type="Gene3D" id="3.40.50.300">
    <property type="entry name" value="P-loop containing nucleotide triphosphate hydrolases"/>
    <property type="match status" value="1"/>
</dbReference>
<organism evidence="2 3">
    <name type="scientific">Mesorhizobium plurifarium</name>
    <dbReference type="NCBI Taxonomy" id="69974"/>
    <lineage>
        <taxon>Bacteria</taxon>
        <taxon>Pseudomonadati</taxon>
        <taxon>Pseudomonadota</taxon>
        <taxon>Alphaproteobacteria</taxon>
        <taxon>Hyphomicrobiales</taxon>
        <taxon>Phyllobacteriaceae</taxon>
        <taxon>Mesorhizobium</taxon>
    </lineage>
</organism>
<dbReference type="AlphaFoldDB" id="A0A090FWV8"/>